<dbReference type="GO" id="GO:0043565">
    <property type="term" value="F:sequence-specific DNA binding"/>
    <property type="evidence" value="ECO:0007669"/>
    <property type="project" value="TreeGrafter"/>
</dbReference>
<dbReference type="PANTHER" id="PTHR30537">
    <property type="entry name" value="HTH-TYPE TRANSCRIPTIONAL REGULATOR"/>
    <property type="match status" value="1"/>
</dbReference>
<dbReference type="AlphaFoldDB" id="A0A2T5PDS2"/>
<dbReference type="RefSeq" id="WP_108105557.1">
    <property type="nucleotide sequence ID" value="NZ_QASN01000006.1"/>
</dbReference>
<dbReference type="Gene3D" id="3.40.190.290">
    <property type="match status" value="1"/>
</dbReference>
<organism evidence="6 7">
    <name type="scientific">Pseudomonas mangrovi</name>
    <dbReference type="NCBI Taxonomy" id="2161748"/>
    <lineage>
        <taxon>Bacteria</taxon>
        <taxon>Pseudomonadati</taxon>
        <taxon>Pseudomonadota</taxon>
        <taxon>Gammaproteobacteria</taxon>
        <taxon>Pseudomonadales</taxon>
        <taxon>Pseudomonadaceae</taxon>
        <taxon>Pseudomonas</taxon>
    </lineage>
</organism>
<dbReference type="SUPFAM" id="SSF46785">
    <property type="entry name" value="Winged helix' DNA-binding domain"/>
    <property type="match status" value="1"/>
</dbReference>
<dbReference type="SUPFAM" id="SSF53850">
    <property type="entry name" value="Periplasmic binding protein-like II"/>
    <property type="match status" value="1"/>
</dbReference>
<gene>
    <name evidence="6" type="ORF">DBO85_03420</name>
</gene>
<accession>A0A2T5PDS2</accession>
<evidence type="ECO:0000256" key="2">
    <source>
        <dbReference type="ARBA" id="ARBA00023015"/>
    </source>
</evidence>
<dbReference type="Pfam" id="PF00126">
    <property type="entry name" value="HTH_1"/>
    <property type="match status" value="1"/>
</dbReference>
<dbReference type="EMBL" id="QASN01000006">
    <property type="protein sequence ID" value="PTU75885.1"/>
    <property type="molecule type" value="Genomic_DNA"/>
</dbReference>
<comment type="caution">
    <text evidence="6">The sequence shown here is derived from an EMBL/GenBank/DDBJ whole genome shotgun (WGS) entry which is preliminary data.</text>
</comment>
<dbReference type="PRINTS" id="PR00039">
    <property type="entry name" value="HTHLYSR"/>
</dbReference>
<dbReference type="Pfam" id="PF03466">
    <property type="entry name" value="LysR_substrate"/>
    <property type="match status" value="1"/>
</dbReference>
<evidence type="ECO:0000259" key="5">
    <source>
        <dbReference type="PROSITE" id="PS50931"/>
    </source>
</evidence>
<dbReference type="GO" id="GO:0006351">
    <property type="term" value="P:DNA-templated transcription"/>
    <property type="evidence" value="ECO:0007669"/>
    <property type="project" value="TreeGrafter"/>
</dbReference>
<keyword evidence="3" id="KW-0238">DNA-binding</keyword>
<dbReference type="InterPro" id="IPR036390">
    <property type="entry name" value="WH_DNA-bd_sf"/>
</dbReference>
<dbReference type="InterPro" id="IPR005119">
    <property type="entry name" value="LysR_subst-bd"/>
</dbReference>
<comment type="similarity">
    <text evidence="1">Belongs to the LysR transcriptional regulatory family.</text>
</comment>
<reference evidence="6 7" key="1">
    <citation type="submission" date="2018-04" db="EMBL/GenBank/DDBJ databases">
        <title>Pseudomonas sp. nov., isolated from mangrove soil.</title>
        <authorList>
            <person name="Chen C."/>
        </authorList>
    </citation>
    <scope>NUCLEOTIDE SEQUENCE [LARGE SCALE GENOMIC DNA]</scope>
    <source>
        <strain evidence="6 7">TC-11</strain>
    </source>
</reference>
<dbReference type="Proteomes" id="UP000244064">
    <property type="component" value="Unassembled WGS sequence"/>
</dbReference>
<evidence type="ECO:0000256" key="3">
    <source>
        <dbReference type="ARBA" id="ARBA00023125"/>
    </source>
</evidence>
<keyword evidence="4" id="KW-0804">Transcription</keyword>
<dbReference type="InterPro" id="IPR036388">
    <property type="entry name" value="WH-like_DNA-bd_sf"/>
</dbReference>
<dbReference type="GO" id="GO:0003700">
    <property type="term" value="F:DNA-binding transcription factor activity"/>
    <property type="evidence" value="ECO:0007669"/>
    <property type="project" value="InterPro"/>
</dbReference>
<evidence type="ECO:0000256" key="4">
    <source>
        <dbReference type="ARBA" id="ARBA00023163"/>
    </source>
</evidence>
<dbReference type="OrthoDB" id="570111at2"/>
<proteinExistence type="inferred from homology"/>
<evidence type="ECO:0000313" key="6">
    <source>
        <dbReference type="EMBL" id="PTU75885.1"/>
    </source>
</evidence>
<dbReference type="InterPro" id="IPR058163">
    <property type="entry name" value="LysR-type_TF_proteobact-type"/>
</dbReference>
<feature type="domain" description="HTH lysR-type" evidence="5">
    <location>
        <begin position="4"/>
        <end position="61"/>
    </location>
</feature>
<keyword evidence="2" id="KW-0805">Transcription regulation</keyword>
<sequence>MDKVDWNQLRAFLETAEAGSLSAAARKLGQTQPTLSRQVAALEQSLGVTLFERVGKAMVLTSTGSDLLVHARLMGAAARDLGLSAKGRSESLEGVVSVSACDGIASYLLPKILLRLRKFAPGIFVEVVPTDGLSDLLRREADIAIRHVSPTEPELIGRLVRNASGYFYAAESWVRENGHPRTAADIAQHDFIGADRSGNYLAFLQAHGLPVTAANFRCFADNTATHWEMVRHGFGIGAQIEDIANDTVGVVQVLEDVPPVAFPIWLVTHRELRTARCIRIVFDLLCDALSR</sequence>
<dbReference type="PANTHER" id="PTHR30537:SF3">
    <property type="entry name" value="TRANSCRIPTIONAL REGULATORY PROTEIN"/>
    <property type="match status" value="1"/>
</dbReference>
<dbReference type="InterPro" id="IPR000847">
    <property type="entry name" value="LysR_HTH_N"/>
</dbReference>
<keyword evidence="7" id="KW-1185">Reference proteome</keyword>
<dbReference type="FunFam" id="1.10.10.10:FF:000001">
    <property type="entry name" value="LysR family transcriptional regulator"/>
    <property type="match status" value="1"/>
</dbReference>
<evidence type="ECO:0000313" key="7">
    <source>
        <dbReference type="Proteomes" id="UP000244064"/>
    </source>
</evidence>
<evidence type="ECO:0000256" key="1">
    <source>
        <dbReference type="ARBA" id="ARBA00009437"/>
    </source>
</evidence>
<protein>
    <submittedName>
        <fullName evidence="6">LysR family transcriptional regulator</fullName>
    </submittedName>
</protein>
<dbReference type="PROSITE" id="PS50931">
    <property type="entry name" value="HTH_LYSR"/>
    <property type="match status" value="1"/>
</dbReference>
<dbReference type="Gene3D" id="1.10.10.10">
    <property type="entry name" value="Winged helix-like DNA-binding domain superfamily/Winged helix DNA-binding domain"/>
    <property type="match status" value="1"/>
</dbReference>
<name>A0A2T5PDS2_9PSED</name>